<feature type="transmembrane region" description="Helical" evidence="10">
    <location>
        <begin position="53"/>
        <end position="74"/>
    </location>
</feature>
<reference evidence="11 12" key="1">
    <citation type="submission" date="2017-06" db="EMBL/GenBank/DDBJ databases">
        <title>Hymenobacter amundsenii sp. nov. isolated from regoliths in Antarctica.</title>
        <authorList>
            <person name="Sedlacek I."/>
            <person name="Kralova S."/>
            <person name="Pantucek R."/>
            <person name="Svec P."/>
            <person name="Holochova P."/>
            <person name="Stankova E."/>
            <person name="Vrbovska V."/>
            <person name="Busse H.-J."/>
        </authorList>
    </citation>
    <scope>NUCLEOTIDE SEQUENCE [LARGE SCALE GENOMIC DNA]</scope>
    <source>
        <strain evidence="11 12">CCM 8682</strain>
    </source>
</reference>
<evidence type="ECO:0000256" key="10">
    <source>
        <dbReference type="SAM" id="Phobius"/>
    </source>
</evidence>
<feature type="transmembrane region" description="Helical" evidence="10">
    <location>
        <begin position="181"/>
        <end position="203"/>
    </location>
</feature>
<dbReference type="PANTHER" id="PTHR19139">
    <property type="entry name" value="AQUAPORIN TRANSPORTER"/>
    <property type="match status" value="1"/>
</dbReference>
<evidence type="ECO:0008006" key="13">
    <source>
        <dbReference type="Google" id="ProtNLM"/>
    </source>
</evidence>
<comment type="similarity">
    <text evidence="2 8">Belongs to the MIP/aquaporin (TC 1.A.8) family.</text>
</comment>
<feature type="transmembrane region" description="Helical" evidence="10">
    <location>
        <begin position="139"/>
        <end position="161"/>
    </location>
</feature>
<dbReference type="PROSITE" id="PS00221">
    <property type="entry name" value="MIP"/>
    <property type="match status" value="1"/>
</dbReference>
<keyword evidence="12" id="KW-1185">Reference proteome</keyword>
<keyword evidence="5 8" id="KW-0812">Transmembrane</keyword>
<keyword evidence="3 8" id="KW-0813">Transport</keyword>
<evidence type="ECO:0000256" key="7">
    <source>
        <dbReference type="ARBA" id="ARBA00023136"/>
    </source>
</evidence>
<dbReference type="InterPro" id="IPR034294">
    <property type="entry name" value="Aquaporin_transptr"/>
</dbReference>
<dbReference type="GO" id="GO:0015250">
    <property type="term" value="F:water channel activity"/>
    <property type="evidence" value="ECO:0007669"/>
    <property type="project" value="TreeGrafter"/>
</dbReference>
<sequence length="311" mass="33543">MWPFLAWFPAQRLVLFKWVLLLFTLLPLLSNTVRQPSFLAHLLVSVKRHWSNYLTEAAGIFLFLFMSGLTATAVHYPGSWLAEQLAGHAVLERAVIGLVVGLTVVVIVYSPWGKRSGAHVNPAVTVGFWQLGKIRPADACWYVLAQVAGALLAGQALLLVLGRYFAHPDVNYVLTKPGPDGVAVAFGAEFLITFIMAAVLFMALHTKRLQNLAGWLLGALLALYVVVETPYSGMSLNPARSLGSAVAAHDYAALWVYWVAPPLAGWLAAVLFQLLFRDSPLSGSSIAGPNSSAGSSASTKTSTEPPQHPVE</sequence>
<comment type="caution">
    <text evidence="11">The sequence shown here is derived from an EMBL/GenBank/DDBJ whole genome shotgun (WGS) entry which is preliminary data.</text>
</comment>
<evidence type="ECO:0000256" key="1">
    <source>
        <dbReference type="ARBA" id="ARBA00004651"/>
    </source>
</evidence>
<evidence type="ECO:0000256" key="3">
    <source>
        <dbReference type="ARBA" id="ARBA00022448"/>
    </source>
</evidence>
<dbReference type="PANTHER" id="PTHR19139:SF199">
    <property type="entry name" value="MIP17260P"/>
    <property type="match status" value="1"/>
</dbReference>
<evidence type="ECO:0000256" key="5">
    <source>
        <dbReference type="ARBA" id="ARBA00022692"/>
    </source>
</evidence>
<evidence type="ECO:0000313" key="12">
    <source>
        <dbReference type="Proteomes" id="UP000197277"/>
    </source>
</evidence>
<gene>
    <name evidence="11" type="ORF">CDA63_07500</name>
</gene>
<feature type="transmembrane region" description="Helical" evidence="10">
    <location>
        <begin position="94"/>
        <end position="112"/>
    </location>
</feature>
<feature type="transmembrane region" description="Helical" evidence="10">
    <location>
        <begin position="215"/>
        <end position="234"/>
    </location>
</feature>
<evidence type="ECO:0000256" key="6">
    <source>
        <dbReference type="ARBA" id="ARBA00022989"/>
    </source>
</evidence>
<accession>A0A246FM72</accession>
<dbReference type="EMBL" id="NIRR01000008">
    <property type="protein sequence ID" value="OWP63823.1"/>
    <property type="molecule type" value="Genomic_DNA"/>
</dbReference>
<dbReference type="Proteomes" id="UP000197277">
    <property type="component" value="Unassembled WGS sequence"/>
</dbReference>
<evidence type="ECO:0000256" key="8">
    <source>
        <dbReference type="RuleBase" id="RU000477"/>
    </source>
</evidence>
<dbReference type="PRINTS" id="PR00783">
    <property type="entry name" value="MINTRINSICP"/>
</dbReference>
<dbReference type="OrthoDB" id="9807293at2"/>
<keyword evidence="4" id="KW-1003">Cell membrane</keyword>
<keyword evidence="6 10" id="KW-1133">Transmembrane helix</keyword>
<proteinExistence type="inferred from homology"/>
<evidence type="ECO:0000256" key="9">
    <source>
        <dbReference type="SAM" id="MobiDB-lite"/>
    </source>
</evidence>
<dbReference type="InterPro" id="IPR000425">
    <property type="entry name" value="MIP"/>
</dbReference>
<feature type="compositionally biased region" description="Low complexity" evidence="9">
    <location>
        <begin position="285"/>
        <end position="303"/>
    </location>
</feature>
<dbReference type="InterPro" id="IPR022357">
    <property type="entry name" value="MIP_CS"/>
</dbReference>
<keyword evidence="7 10" id="KW-0472">Membrane</keyword>
<feature type="region of interest" description="Disordered" evidence="9">
    <location>
        <begin position="285"/>
        <end position="311"/>
    </location>
</feature>
<feature type="transmembrane region" description="Helical" evidence="10">
    <location>
        <begin position="15"/>
        <end position="33"/>
    </location>
</feature>
<evidence type="ECO:0000256" key="2">
    <source>
        <dbReference type="ARBA" id="ARBA00006175"/>
    </source>
</evidence>
<dbReference type="Pfam" id="PF00230">
    <property type="entry name" value="MIP"/>
    <property type="match status" value="1"/>
</dbReference>
<dbReference type="AlphaFoldDB" id="A0A246FM72"/>
<dbReference type="GO" id="GO:0005886">
    <property type="term" value="C:plasma membrane"/>
    <property type="evidence" value="ECO:0007669"/>
    <property type="project" value="UniProtKB-SubCell"/>
</dbReference>
<evidence type="ECO:0000313" key="11">
    <source>
        <dbReference type="EMBL" id="OWP63823.1"/>
    </source>
</evidence>
<feature type="transmembrane region" description="Helical" evidence="10">
    <location>
        <begin position="254"/>
        <end position="276"/>
    </location>
</feature>
<organism evidence="11 12">
    <name type="scientific">Hymenobacter amundsenii</name>
    <dbReference type="NCBI Taxonomy" id="2006685"/>
    <lineage>
        <taxon>Bacteria</taxon>
        <taxon>Pseudomonadati</taxon>
        <taxon>Bacteroidota</taxon>
        <taxon>Cytophagia</taxon>
        <taxon>Cytophagales</taxon>
        <taxon>Hymenobacteraceae</taxon>
        <taxon>Hymenobacter</taxon>
    </lineage>
</organism>
<dbReference type="Gene3D" id="1.20.1080.10">
    <property type="entry name" value="Glycerol uptake facilitator protein"/>
    <property type="match status" value="1"/>
</dbReference>
<evidence type="ECO:0000256" key="4">
    <source>
        <dbReference type="ARBA" id="ARBA00022475"/>
    </source>
</evidence>
<dbReference type="SUPFAM" id="SSF81338">
    <property type="entry name" value="Aquaporin-like"/>
    <property type="match status" value="1"/>
</dbReference>
<protein>
    <recommendedName>
        <fullName evidence="13">Aquaporin</fullName>
    </recommendedName>
</protein>
<comment type="subcellular location">
    <subcellularLocation>
        <location evidence="1">Cell membrane</location>
        <topology evidence="1">Multi-pass membrane protein</topology>
    </subcellularLocation>
</comment>
<name>A0A246FM72_9BACT</name>
<dbReference type="InterPro" id="IPR023271">
    <property type="entry name" value="Aquaporin-like"/>
</dbReference>